<reference evidence="2 3" key="1">
    <citation type="submission" date="2024-02" db="EMBL/GenBank/DDBJ databases">
        <title>Deinococcus caeni NBRC 101312.</title>
        <authorList>
            <person name="Ichikawa N."/>
            <person name="Katano-Makiyama Y."/>
            <person name="Hidaka K."/>
        </authorList>
    </citation>
    <scope>NUCLEOTIDE SEQUENCE [LARGE SCALE GENOMIC DNA]</scope>
    <source>
        <strain evidence="2 3">NBRC 101312</strain>
    </source>
</reference>
<feature type="region of interest" description="Disordered" evidence="1">
    <location>
        <begin position="154"/>
        <end position="203"/>
    </location>
</feature>
<evidence type="ECO:0000256" key="1">
    <source>
        <dbReference type="SAM" id="MobiDB-lite"/>
    </source>
</evidence>
<organism evidence="2 3">
    <name type="scientific">Deinococcus caeni</name>
    <dbReference type="NCBI Taxonomy" id="569127"/>
    <lineage>
        <taxon>Bacteria</taxon>
        <taxon>Thermotogati</taxon>
        <taxon>Deinococcota</taxon>
        <taxon>Deinococci</taxon>
        <taxon>Deinococcales</taxon>
        <taxon>Deinococcaceae</taxon>
        <taxon>Deinococcus</taxon>
    </lineage>
</organism>
<name>A0ABP9UES6_9DEIO</name>
<comment type="caution">
    <text evidence="2">The sequence shown here is derived from an EMBL/GenBank/DDBJ whole genome shotgun (WGS) entry which is preliminary data.</text>
</comment>
<dbReference type="Proteomes" id="UP001423409">
    <property type="component" value="Unassembled WGS sequence"/>
</dbReference>
<sequence length="264" mass="27286">MSFKDVAGKAPLQKGLYRVEIPLFGVEKLPLRSLATSSRSWGAVIGTLEHAPILGSKFAFKFPRTSTLNPSTGLDQPGGAYLVRKGYDSARGSFWCLMAVTSVKPGALTQDLYERVLRRIPGVLPLALGNDSARLRSLGKSVGYQQFVSSGAVAPGYQTPSTPAPSTGVKPIPAPAPSPTPAPRPAGTTSSPKAAPAKTVTQAAKTATTRVVQATKTATAKTVQTTKAATTKAVKTASTNPVAVVAACVAGVLLLKYLQAGRGT</sequence>
<evidence type="ECO:0000313" key="3">
    <source>
        <dbReference type="Proteomes" id="UP001423409"/>
    </source>
</evidence>
<dbReference type="RefSeq" id="WP_345442245.1">
    <property type="nucleotide sequence ID" value="NZ_BAABQU010000007.1"/>
</dbReference>
<keyword evidence="3" id="KW-1185">Reference proteome</keyword>
<feature type="compositionally biased region" description="Pro residues" evidence="1">
    <location>
        <begin position="172"/>
        <end position="184"/>
    </location>
</feature>
<feature type="compositionally biased region" description="Low complexity" evidence="1">
    <location>
        <begin position="185"/>
        <end position="203"/>
    </location>
</feature>
<gene>
    <name evidence="2" type="ORF">Dcae01_00745</name>
</gene>
<dbReference type="EMBL" id="BAABQU010000007">
    <property type="protein sequence ID" value="GAA5439246.1"/>
    <property type="molecule type" value="Genomic_DNA"/>
</dbReference>
<protein>
    <submittedName>
        <fullName evidence="2">Uncharacterized protein</fullName>
    </submittedName>
</protein>
<evidence type="ECO:0000313" key="2">
    <source>
        <dbReference type="EMBL" id="GAA5439246.1"/>
    </source>
</evidence>
<accession>A0ABP9UES6</accession>
<proteinExistence type="predicted"/>